<dbReference type="GO" id="GO:0016740">
    <property type="term" value="F:transferase activity"/>
    <property type="evidence" value="ECO:0007669"/>
    <property type="project" value="UniProtKB-KW"/>
</dbReference>
<dbReference type="InterPro" id="IPR000905">
    <property type="entry name" value="Gcp-like_dom"/>
</dbReference>
<dbReference type="NCBIfam" id="TIGR03725">
    <property type="entry name" value="T6A_YeaZ"/>
    <property type="match status" value="1"/>
</dbReference>
<dbReference type="InterPro" id="IPR043129">
    <property type="entry name" value="ATPase_NBD"/>
</dbReference>
<dbReference type="GO" id="GO:0002949">
    <property type="term" value="P:tRNA threonylcarbamoyladenosine modification"/>
    <property type="evidence" value="ECO:0007669"/>
    <property type="project" value="InterPro"/>
</dbReference>
<dbReference type="OrthoDB" id="9784166at2"/>
<protein>
    <submittedName>
        <fullName evidence="2">tRNA (Adenosine(37)-N6)-threonylcarbamoyltransferase complex dimerization subunit type 1 TsaB</fullName>
    </submittedName>
</protein>
<dbReference type="GO" id="GO:0005829">
    <property type="term" value="C:cytosol"/>
    <property type="evidence" value="ECO:0007669"/>
    <property type="project" value="TreeGrafter"/>
</dbReference>
<organism evidence="2 3">
    <name type="scientific">Megasphaera stantonii</name>
    <dbReference type="NCBI Taxonomy" id="2144175"/>
    <lineage>
        <taxon>Bacteria</taxon>
        <taxon>Bacillati</taxon>
        <taxon>Bacillota</taxon>
        <taxon>Negativicutes</taxon>
        <taxon>Veillonellales</taxon>
        <taxon>Veillonellaceae</taxon>
        <taxon>Megasphaera</taxon>
    </lineage>
</organism>
<keyword evidence="2" id="KW-0808">Transferase</keyword>
<gene>
    <name evidence="2" type="primary">tsaB</name>
    <name evidence="2" type="ORF">DKB62_03230</name>
</gene>
<dbReference type="Gene3D" id="3.30.420.40">
    <property type="match status" value="2"/>
</dbReference>
<dbReference type="Proteomes" id="UP000254337">
    <property type="component" value="Chromosome"/>
</dbReference>
<dbReference type="PANTHER" id="PTHR11735">
    <property type="entry name" value="TRNA N6-ADENOSINE THREONYLCARBAMOYLTRANSFERASE"/>
    <property type="match status" value="1"/>
</dbReference>
<dbReference type="EMBL" id="CP029462">
    <property type="protein sequence ID" value="AXL20664.1"/>
    <property type="molecule type" value="Genomic_DNA"/>
</dbReference>
<dbReference type="RefSeq" id="WP_087478848.1">
    <property type="nucleotide sequence ID" value="NZ_CP029462.1"/>
</dbReference>
<feature type="domain" description="Gcp-like" evidence="1">
    <location>
        <begin position="31"/>
        <end position="226"/>
    </location>
</feature>
<dbReference type="KEGG" id="meg:DKB62_03230"/>
<dbReference type="CDD" id="cd24032">
    <property type="entry name" value="ASKHA_NBD_TsaB"/>
    <property type="match status" value="1"/>
</dbReference>
<proteinExistence type="predicted"/>
<dbReference type="InterPro" id="IPR022496">
    <property type="entry name" value="T6A_TsaB"/>
</dbReference>
<dbReference type="SUPFAM" id="SSF53067">
    <property type="entry name" value="Actin-like ATPase domain"/>
    <property type="match status" value="2"/>
</dbReference>
<dbReference type="Pfam" id="PF00814">
    <property type="entry name" value="TsaD"/>
    <property type="match status" value="1"/>
</dbReference>
<dbReference type="PANTHER" id="PTHR11735:SF11">
    <property type="entry name" value="TRNA THREONYLCARBAMOYLADENOSINE BIOSYNTHESIS PROTEIN TSAB"/>
    <property type="match status" value="1"/>
</dbReference>
<reference evidence="2 3" key="1">
    <citation type="submission" date="2018-05" db="EMBL/GenBank/DDBJ databases">
        <title>Complete genome sequence of Megasphaera sp. AJH120T, isolated from the ceca of a chicken.</title>
        <authorList>
            <person name="Maki J."/>
            <person name="Looft T."/>
        </authorList>
    </citation>
    <scope>NUCLEOTIDE SEQUENCE [LARGE SCALE GENOMIC DNA]</scope>
    <source>
        <strain evidence="2 3">AJH120</strain>
    </source>
</reference>
<evidence type="ECO:0000313" key="3">
    <source>
        <dbReference type="Proteomes" id="UP000254337"/>
    </source>
</evidence>
<sequence>MLLAIETSSLVSSVALLHEQTLRAELTIQARLTHSEQLMPHIADMLDKASVGKADIDGIVVSIGPGSFTGLRIGLATAKGLAFAWQTPIVGIETPTSLAWNFVGNADKICPLIDAQKGNVYASVYKWNRGILETLDDVSVMPLDDVLERLQQQGEPVVFCGDGALLGRQKIAAASDLFRIAPPTMVIPRAGSLALAGQQRLAAGEADDCMTLTPAYKRRSEAEVLWEKRHGGQRCL</sequence>
<evidence type="ECO:0000313" key="2">
    <source>
        <dbReference type="EMBL" id="AXL20664.1"/>
    </source>
</evidence>
<accession>A0A346AXS1</accession>
<keyword evidence="3" id="KW-1185">Reference proteome</keyword>
<dbReference type="AlphaFoldDB" id="A0A346AXS1"/>
<evidence type="ECO:0000259" key="1">
    <source>
        <dbReference type="Pfam" id="PF00814"/>
    </source>
</evidence>
<name>A0A346AXS1_9FIRM</name>